<feature type="region of interest" description="Disordered" evidence="2">
    <location>
        <begin position="149"/>
        <end position="172"/>
    </location>
</feature>
<evidence type="ECO:0000313" key="4">
    <source>
        <dbReference type="Proteomes" id="UP000272942"/>
    </source>
</evidence>
<dbReference type="AlphaFoldDB" id="A0A183BAI1"/>
<evidence type="ECO:0000256" key="1">
    <source>
        <dbReference type="ARBA" id="ARBA00022574"/>
    </source>
</evidence>
<reference evidence="5" key="1">
    <citation type="submission" date="2016-06" db="UniProtKB">
        <authorList>
            <consortium name="WormBaseParasite"/>
        </authorList>
    </citation>
    <scope>IDENTIFICATION</scope>
</reference>
<sequence>MLLSPISQILRSFCRVLRESHRCRVIFRKVNGFIYVMQELIYLEGCLNPTRMSAYLNPKPDVATGDKQKQPSQQQQLHSQQPSQRDSVPVTRSQFLANLSYKQVFQLVRTIFTTLGIAMKFEPANAHYFATEVQYSNLTDAVIGLGSFEKSGNDEPKTDNLSSLASTNGDSPAAHDSPFHMLFKNIRLAESMLMTSAEAGKPVTCMPDRLIYRSPSSPSKTRSPERHALLSRRAVECCVLARYLYDMAIDGFDR</sequence>
<feature type="compositionally biased region" description="Low complexity" evidence="2">
    <location>
        <begin position="70"/>
        <end position="84"/>
    </location>
</feature>
<organism evidence="5">
    <name type="scientific">Echinostoma caproni</name>
    <dbReference type="NCBI Taxonomy" id="27848"/>
    <lineage>
        <taxon>Eukaryota</taxon>
        <taxon>Metazoa</taxon>
        <taxon>Spiralia</taxon>
        <taxon>Lophotrochozoa</taxon>
        <taxon>Platyhelminthes</taxon>
        <taxon>Trematoda</taxon>
        <taxon>Digenea</taxon>
        <taxon>Plagiorchiida</taxon>
        <taxon>Echinostomata</taxon>
        <taxon>Echinostomatoidea</taxon>
        <taxon>Echinostomatidae</taxon>
        <taxon>Echinostoma</taxon>
    </lineage>
</organism>
<dbReference type="EMBL" id="UZAN01063428">
    <property type="protein sequence ID" value="VDP93487.1"/>
    <property type="molecule type" value="Genomic_DNA"/>
</dbReference>
<dbReference type="PANTHER" id="PTHR46108:SF4">
    <property type="entry name" value="BLUE CHEESE"/>
    <property type="match status" value="1"/>
</dbReference>
<gene>
    <name evidence="3" type="ORF">ECPE_LOCUS16215</name>
</gene>
<dbReference type="PANTHER" id="PTHR46108">
    <property type="entry name" value="BLUE CHEESE"/>
    <property type="match status" value="1"/>
</dbReference>
<evidence type="ECO:0000313" key="3">
    <source>
        <dbReference type="EMBL" id="VDP93487.1"/>
    </source>
</evidence>
<dbReference type="WBParaSite" id="ECPE_0001625901-mRNA-1">
    <property type="protein sequence ID" value="ECPE_0001625901-mRNA-1"/>
    <property type="gene ID" value="ECPE_0001625901"/>
</dbReference>
<accession>A0A183BAI1</accession>
<evidence type="ECO:0000256" key="2">
    <source>
        <dbReference type="SAM" id="MobiDB-lite"/>
    </source>
</evidence>
<evidence type="ECO:0000313" key="5">
    <source>
        <dbReference type="WBParaSite" id="ECPE_0001625901-mRNA-1"/>
    </source>
</evidence>
<reference evidence="3 4" key="2">
    <citation type="submission" date="2018-11" db="EMBL/GenBank/DDBJ databases">
        <authorList>
            <consortium name="Pathogen Informatics"/>
        </authorList>
    </citation>
    <scope>NUCLEOTIDE SEQUENCE [LARGE SCALE GENOMIC DNA]</scope>
    <source>
        <strain evidence="3 4">Egypt</strain>
    </source>
</reference>
<proteinExistence type="predicted"/>
<feature type="region of interest" description="Disordered" evidence="2">
    <location>
        <begin position="59"/>
        <end position="88"/>
    </location>
</feature>
<dbReference type="Proteomes" id="UP000272942">
    <property type="component" value="Unassembled WGS sequence"/>
</dbReference>
<name>A0A183BAI1_9TREM</name>
<keyword evidence="1" id="KW-0853">WD repeat</keyword>
<keyword evidence="4" id="KW-1185">Reference proteome</keyword>
<dbReference type="InterPro" id="IPR051944">
    <property type="entry name" value="BEACH_domain_protein"/>
</dbReference>
<dbReference type="OrthoDB" id="10018316at2759"/>
<protein>
    <submittedName>
        <fullName evidence="5">HORMA domain-containing protein</fullName>
    </submittedName>
</protein>
<feature type="compositionally biased region" description="Polar residues" evidence="2">
    <location>
        <begin position="159"/>
        <end position="170"/>
    </location>
</feature>